<name>A0AA89AH09_9ASTE</name>
<protein>
    <recommendedName>
        <fullName evidence="1">Reverse transcriptase Ty1/copia-type domain-containing protein</fullName>
    </recommendedName>
</protein>
<organism evidence="2 3">
    <name type="scientific">Escallonia herrerae</name>
    <dbReference type="NCBI Taxonomy" id="1293975"/>
    <lineage>
        <taxon>Eukaryota</taxon>
        <taxon>Viridiplantae</taxon>
        <taxon>Streptophyta</taxon>
        <taxon>Embryophyta</taxon>
        <taxon>Tracheophyta</taxon>
        <taxon>Spermatophyta</taxon>
        <taxon>Magnoliopsida</taxon>
        <taxon>eudicotyledons</taxon>
        <taxon>Gunneridae</taxon>
        <taxon>Pentapetalae</taxon>
        <taxon>asterids</taxon>
        <taxon>campanulids</taxon>
        <taxon>Escalloniales</taxon>
        <taxon>Escalloniaceae</taxon>
        <taxon>Escallonia</taxon>
    </lineage>
</organism>
<gene>
    <name evidence="2" type="ORF">RJ639_022195</name>
</gene>
<dbReference type="Proteomes" id="UP001188597">
    <property type="component" value="Unassembled WGS sequence"/>
</dbReference>
<keyword evidence="3" id="KW-1185">Reference proteome</keyword>
<dbReference type="AlphaFoldDB" id="A0AA89AH09"/>
<dbReference type="EMBL" id="JAVXUP010002693">
    <property type="protein sequence ID" value="KAK3001905.1"/>
    <property type="molecule type" value="Genomic_DNA"/>
</dbReference>
<evidence type="ECO:0000313" key="3">
    <source>
        <dbReference type="Proteomes" id="UP001188597"/>
    </source>
</evidence>
<evidence type="ECO:0000259" key="1">
    <source>
        <dbReference type="Pfam" id="PF07727"/>
    </source>
</evidence>
<proteinExistence type="predicted"/>
<comment type="caution">
    <text evidence="2">The sequence shown here is derived from an EMBL/GenBank/DDBJ whole genome shotgun (WGS) entry which is preliminary data.</text>
</comment>
<reference evidence="2" key="1">
    <citation type="submission" date="2022-12" db="EMBL/GenBank/DDBJ databases">
        <title>Draft genome assemblies for two species of Escallonia (Escalloniales).</title>
        <authorList>
            <person name="Chanderbali A."/>
            <person name="Dervinis C."/>
            <person name="Anghel I."/>
            <person name="Soltis D."/>
            <person name="Soltis P."/>
            <person name="Zapata F."/>
        </authorList>
    </citation>
    <scope>NUCLEOTIDE SEQUENCE</scope>
    <source>
        <strain evidence="2">UCBG64.0493</strain>
        <tissue evidence="2">Leaf</tissue>
    </source>
</reference>
<sequence>MAKEISALEANQTWTLQPLPPGKLTIDSKWVYKVKYHPDKNIKHYKACLIAKGYTQIEGIDFNERFAQVAKLVTICSAREENFFAVVQKKGKKLLGRVGSK</sequence>
<dbReference type="Pfam" id="PF07727">
    <property type="entry name" value="RVT_2"/>
    <property type="match status" value="1"/>
</dbReference>
<dbReference type="InterPro" id="IPR013103">
    <property type="entry name" value="RVT_2"/>
</dbReference>
<feature type="domain" description="Reverse transcriptase Ty1/copia-type" evidence="1">
    <location>
        <begin position="11"/>
        <end position="75"/>
    </location>
</feature>
<accession>A0AA89AH09</accession>
<evidence type="ECO:0000313" key="2">
    <source>
        <dbReference type="EMBL" id="KAK3001905.1"/>
    </source>
</evidence>